<organism evidence="2 3">
    <name type="scientific">Fibrisoma limi BUZ 3</name>
    <dbReference type="NCBI Taxonomy" id="1185876"/>
    <lineage>
        <taxon>Bacteria</taxon>
        <taxon>Pseudomonadati</taxon>
        <taxon>Bacteroidota</taxon>
        <taxon>Cytophagia</taxon>
        <taxon>Cytophagales</taxon>
        <taxon>Spirosomataceae</taxon>
        <taxon>Fibrisoma</taxon>
    </lineage>
</organism>
<accession>I2GU17</accession>
<sequence>MRNHTSMTQQFISLWQDTFVAGYPVGVLVMIFEISGALAFGLYKYMATRPVVYRDGLILVPTWTGSITMSLMIYHSTSMWPGLLTIGLMGATCFAGWAWLRNKQLSIRQ</sequence>
<reference evidence="2 3" key="1">
    <citation type="journal article" date="2012" name="J. Bacteriol.">
        <title>Genome Sequence of the Filamentous Bacterium Fibrisoma limi BUZ 3T.</title>
        <authorList>
            <person name="Filippini M."/>
            <person name="Qi W."/>
            <person name="Jaenicke S."/>
            <person name="Goesmann A."/>
            <person name="Smits T.H."/>
            <person name="Bagheri H.C."/>
        </authorList>
    </citation>
    <scope>NUCLEOTIDE SEQUENCE [LARGE SCALE GENOMIC DNA]</scope>
    <source>
        <strain evidence="3">BUZ 3T</strain>
        <plasmid evidence="2 3">pFLIM01</plasmid>
    </source>
</reference>
<evidence type="ECO:0000256" key="1">
    <source>
        <dbReference type="SAM" id="Phobius"/>
    </source>
</evidence>
<keyword evidence="1" id="KW-0812">Transmembrane</keyword>
<name>I2GU17_9BACT</name>
<feature type="transmembrane region" description="Helical" evidence="1">
    <location>
        <begin position="80"/>
        <end position="100"/>
    </location>
</feature>
<keyword evidence="2" id="KW-0614">Plasmid</keyword>
<feature type="transmembrane region" description="Helical" evidence="1">
    <location>
        <begin position="55"/>
        <end position="74"/>
    </location>
</feature>
<geneLocation type="plasmid" evidence="2 3">
    <name>pFLIM01</name>
</geneLocation>
<dbReference type="AlphaFoldDB" id="I2GU17"/>
<proteinExistence type="predicted"/>
<gene>
    <name evidence="2" type="ORF">BN8_p06814</name>
</gene>
<evidence type="ECO:0000313" key="3">
    <source>
        <dbReference type="Proteomes" id="UP000009309"/>
    </source>
</evidence>
<dbReference type="Proteomes" id="UP000009309">
    <property type="component" value="Plasmid pFLIM01"/>
</dbReference>
<keyword evidence="1" id="KW-0472">Membrane</keyword>
<feature type="transmembrane region" description="Helical" evidence="1">
    <location>
        <begin position="20"/>
        <end position="43"/>
    </location>
</feature>
<protein>
    <submittedName>
        <fullName evidence="2">Uncharacterized protein</fullName>
    </submittedName>
</protein>
<evidence type="ECO:0000313" key="2">
    <source>
        <dbReference type="EMBL" id="CCH57618.1"/>
    </source>
</evidence>
<keyword evidence="1" id="KW-1133">Transmembrane helix</keyword>
<dbReference type="EMBL" id="HE805916">
    <property type="protein sequence ID" value="CCH57618.1"/>
    <property type="molecule type" value="Genomic_DNA"/>
</dbReference>
<keyword evidence="3" id="KW-1185">Reference proteome</keyword>